<gene>
    <name evidence="2" type="ORF">VOP03_09065</name>
</gene>
<dbReference type="InterPro" id="IPR001646">
    <property type="entry name" value="5peptide_repeat"/>
</dbReference>
<sequence length="402" mass="47785">MEELKPVNSEKELEELFKQNYFEVDEDFYFGVKNLAINFPLTLPISEERIIPESASEKWEDRYSPNYGKQHFSFSNCQFEYLLELVDSESNLQFNSCKFNFVDAENKYLSGKIRFRECHFYNYANFRNTTFYDLADFWRSIFYPPTIFFKTEFLGTTVFSATTFKENVLFTYCLIDKLILLRGTKIEKGFDISTAIRSGEMGIFDFHVKDYKCLNKNLSEEAYERAISEDADIPIKNKRETFRILKQEHISQHNIVHSIEYKTLENETYLKENLSKLLRGESIVSCVSNLFVLSLNWLSSRFGVSYFQAAFFTLIFGGLFYYFTILSTSKYEMAMNFDWNIFYENIPTYSSYLLPTHRFDFLGEGFGEKYSFSNWFYFFDIFGRIVIGYGIYQTIQAFRKFR</sequence>
<dbReference type="EMBL" id="JAYMGW010000006">
    <property type="protein sequence ID" value="MEC4265494.1"/>
    <property type="molecule type" value="Genomic_DNA"/>
</dbReference>
<keyword evidence="1" id="KW-0472">Membrane</keyword>
<keyword evidence="1" id="KW-1133">Transmembrane helix</keyword>
<evidence type="ECO:0000313" key="3">
    <source>
        <dbReference type="Proteomes" id="UP001355298"/>
    </source>
</evidence>
<dbReference type="RefSeq" id="WP_326278520.1">
    <property type="nucleotide sequence ID" value="NZ_JAYKYV010000006.1"/>
</dbReference>
<dbReference type="Pfam" id="PF13576">
    <property type="entry name" value="Pentapeptide_3"/>
    <property type="match status" value="1"/>
</dbReference>
<organism evidence="2 3">
    <name type="scientific">Flagellimonas halotolerans</name>
    <dbReference type="NCBI Taxonomy" id="3112164"/>
    <lineage>
        <taxon>Bacteria</taxon>
        <taxon>Pseudomonadati</taxon>
        <taxon>Bacteroidota</taxon>
        <taxon>Flavobacteriia</taxon>
        <taxon>Flavobacteriales</taxon>
        <taxon>Flavobacteriaceae</taxon>
        <taxon>Flagellimonas</taxon>
    </lineage>
</organism>
<accession>A0ABU6IR59</accession>
<feature type="transmembrane region" description="Helical" evidence="1">
    <location>
        <begin position="375"/>
        <end position="392"/>
    </location>
</feature>
<dbReference type="Proteomes" id="UP001355298">
    <property type="component" value="Unassembled WGS sequence"/>
</dbReference>
<name>A0ABU6IR59_9FLAO</name>
<reference evidence="2 3" key="1">
    <citation type="submission" date="2024-01" db="EMBL/GenBank/DDBJ databases">
        <title>The strains designed SYSU M86414 and SYSU M84420 isolated from the marine sediment in San Sha City (Hainan Province, China).</title>
        <authorList>
            <person name="Guo D."/>
        </authorList>
    </citation>
    <scope>NUCLEOTIDE SEQUENCE [LARGE SCALE GENOMIC DNA]</scope>
    <source>
        <strain evidence="2 3">SYSU M84420</strain>
    </source>
</reference>
<evidence type="ECO:0000313" key="2">
    <source>
        <dbReference type="EMBL" id="MEC4265494.1"/>
    </source>
</evidence>
<feature type="transmembrane region" description="Helical" evidence="1">
    <location>
        <begin position="306"/>
        <end position="325"/>
    </location>
</feature>
<protein>
    <submittedName>
        <fullName evidence="2">Pentapeptide repeat-containing protein</fullName>
    </submittedName>
</protein>
<evidence type="ECO:0000256" key="1">
    <source>
        <dbReference type="SAM" id="Phobius"/>
    </source>
</evidence>
<keyword evidence="3" id="KW-1185">Reference proteome</keyword>
<comment type="caution">
    <text evidence="2">The sequence shown here is derived from an EMBL/GenBank/DDBJ whole genome shotgun (WGS) entry which is preliminary data.</text>
</comment>
<keyword evidence="1" id="KW-0812">Transmembrane</keyword>
<proteinExistence type="predicted"/>